<dbReference type="InterPro" id="IPR034829">
    <property type="entry name" value="DnaD-like_sf"/>
</dbReference>
<dbReference type="Proteomes" id="UP000192940">
    <property type="component" value="Chromosome I"/>
</dbReference>
<accession>A0A1X7HIJ7</accession>
<dbReference type="PANTHER" id="PTHR37293">
    <property type="entry name" value="PHAGE REPLICATION PROTEIN-RELATED"/>
    <property type="match status" value="1"/>
</dbReference>
<protein>
    <submittedName>
        <fullName evidence="4">DNA replication protein DnaD</fullName>
    </submittedName>
</protein>
<dbReference type="RefSeq" id="WP_208914504.1">
    <property type="nucleotide sequence ID" value="NZ_LT840184.1"/>
</dbReference>
<reference evidence="4 5" key="1">
    <citation type="submission" date="2017-04" db="EMBL/GenBank/DDBJ databases">
        <authorList>
            <person name="Afonso C.L."/>
            <person name="Miller P.J."/>
            <person name="Scott M.A."/>
            <person name="Spackman E."/>
            <person name="Goraichik I."/>
            <person name="Dimitrov K.M."/>
            <person name="Suarez D.L."/>
            <person name="Swayne D.E."/>
        </authorList>
    </citation>
    <scope>NUCLEOTIDE SEQUENCE [LARGE SCALE GENOMIC DNA]</scope>
    <source>
        <strain evidence="4 5">N3/975</strain>
    </source>
</reference>
<dbReference type="AlphaFoldDB" id="A0A1X7HIJ7"/>
<feature type="domain" description="DnaB/C C-terminal" evidence="2">
    <location>
        <begin position="172"/>
        <end position="244"/>
    </location>
</feature>
<dbReference type="PANTHER" id="PTHR37293:SF6">
    <property type="entry name" value="DNA REPLICATION PROTEIN DNAD"/>
    <property type="match status" value="1"/>
</dbReference>
<dbReference type="NCBIfam" id="TIGR01446">
    <property type="entry name" value="DnaD_dom"/>
    <property type="match status" value="1"/>
</dbReference>
<comment type="similarity">
    <text evidence="1">Belongs to the DnaB/DnaD family.</text>
</comment>
<dbReference type="InterPro" id="IPR053162">
    <property type="entry name" value="DnaD"/>
</dbReference>
<name>A0A1X7HIJ7_9BACL</name>
<dbReference type="Gene3D" id="1.10.10.630">
    <property type="entry name" value="DnaD domain-like"/>
    <property type="match status" value="1"/>
</dbReference>
<evidence type="ECO:0000259" key="2">
    <source>
        <dbReference type="Pfam" id="PF07261"/>
    </source>
</evidence>
<dbReference type="InterPro" id="IPR053843">
    <property type="entry name" value="DnaD_N"/>
</dbReference>
<dbReference type="InterPro" id="IPR036388">
    <property type="entry name" value="WH-like_DNA-bd_sf"/>
</dbReference>
<dbReference type="InterPro" id="IPR006343">
    <property type="entry name" value="DnaB/C_C"/>
</dbReference>
<dbReference type="SUPFAM" id="SSF158499">
    <property type="entry name" value="DnaD domain-like"/>
    <property type="match status" value="1"/>
</dbReference>
<gene>
    <name evidence="4" type="ORF">SAMN05661091_3678</name>
</gene>
<dbReference type="Gene3D" id="1.10.10.10">
    <property type="entry name" value="Winged helix-like DNA-binding domain superfamily/Winged helix DNA-binding domain"/>
    <property type="match status" value="1"/>
</dbReference>
<sequence length="253" mass="28493">MNQANGTGDFVSWAAGASAGMNQGMTVIPYALLRYYRTIGLNSSECMLLIHLLGFQQVEHKGFPSLEELQQVTGATTEMIAMILQKLMKEGLLGIDEHVDEERGIQYERYNLSGLYAKLGHCLAEESKGESEGAKAADNSRKGNNSASLDTFRFNKPAASKTTPVEEERNLFSIFEKEFGRPLSPMELETISGWVDQDRYPDELILLALKEAVFAGKVHFRYIDRILLEWSRNRVRTAQDAKAYTQKFRNIGR</sequence>
<feature type="domain" description="DnaD N-terminal" evidence="3">
    <location>
        <begin position="28"/>
        <end position="128"/>
    </location>
</feature>
<dbReference type="STRING" id="1313296.SAMN05661091_3678"/>
<dbReference type="Pfam" id="PF21984">
    <property type="entry name" value="DnaD_N"/>
    <property type="match status" value="1"/>
</dbReference>
<dbReference type="EMBL" id="LT840184">
    <property type="protein sequence ID" value="SMF87266.1"/>
    <property type="molecule type" value="Genomic_DNA"/>
</dbReference>
<keyword evidence="5" id="KW-1185">Reference proteome</keyword>
<proteinExistence type="inferred from homology"/>
<evidence type="ECO:0000313" key="5">
    <source>
        <dbReference type="Proteomes" id="UP000192940"/>
    </source>
</evidence>
<evidence type="ECO:0000259" key="3">
    <source>
        <dbReference type="Pfam" id="PF21984"/>
    </source>
</evidence>
<evidence type="ECO:0000313" key="4">
    <source>
        <dbReference type="EMBL" id="SMF87266.1"/>
    </source>
</evidence>
<organism evidence="4 5">
    <name type="scientific">Paenibacillus uliginis N3/975</name>
    <dbReference type="NCBI Taxonomy" id="1313296"/>
    <lineage>
        <taxon>Bacteria</taxon>
        <taxon>Bacillati</taxon>
        <taxon>Bacillota</taxon>
        <taxon>Bacilli</taxon>
        <taxon>Bacillales</taxon>
        <taxon>Paenibacillaceae</taxon>
        <taxon>Paenibacillus</taxon>
    </lineage>
</organism>
<dbReference type="Pfam" id="PF07261">
    <property type="entry name" value="DnaB_2"/>
    <property type="match status" value="1"/>
</dbReference>
<evidence type="ECO:0000256" key="1">
    <source>
        <dbReference type="ARBA" id="ARBA00093462"/>
    </source>
</evidence>